<protein>
    <submittedName>
        <fullName evidence="3">STAS domain protein</fullName>
    </submittedName>
</protein>
<evidence type="ECO:0000313" key="3">
    <source>
        <dbReference type="EMBL" id="UNZ01054.1"/>
    </source>
</evidence>
<dbReference type="GeneID" id="66859863"/>
<gene>
    <name evidence="3" type="ORF">SRIMR7_02775</name>
</gene>
<sequence length="126" mass="13368">MSLPGLNVYRHDKRDRALITLAGEIDLTTAPLVSASLRECLYGSIRTIDIDLTAVTFCDVSGLNAFLHAAAQATQTGRSLRLHHPPLALRRILSHGNSALLLGGVPASHRGSTPSPWPAPFPAGTP</sequence>
<dbReference type="CDD" id="cd07043">
    <property type="entry name" value="STAS_anti-anti-sigma_factors"/>
    <property type="match status" value="1"/>
</dbReference>
<dbReference type="EMBL" id="CP094298">
    <property type="protein sequence ID" value="UNZ01054.1"/>
    <property type="molecule type" value="Genomic_DNA"/>
</dbReference>
<evidence type="ECO:0000259" key="2">
    <source>
        <dbReference type="PROSITE" id="PS50801"/>
    </source>
</evidence>
<feature type="region of interest" description="Disordered" evidence="1">
    <location>
        <begin position="104"/>
        <end position="126"/>
    </location>
</feature>
<keyword evidence="4" id="KW-1185">Reference proteome</keyword>
<reference evidence="3 4" key="1">
    <citation type="submission" date="2022-03" db="EMBL/GenBank/DDBJ databases">
        <title>Complete genome of Streptomyces rimosus ssp. rimosus R7 (=ATCC 10970).</title>
        <authorList>
            <person name="Beganovic S."/>
            <person name="Ruckert C."/>
            <person name="Busche T."/>
            <person name="Kalinowski J."/>
            <person name="Wittmann C."/>
        </authorList>
    </citation>
    <scope>NUCLEOTIDE SEQUENCE [LARGE SCALE GENOMIC DNA]</scope>
    <source>
        <strain evidence="3 4">R7</strain>
    </source>
</reference>
<feature type="domain" description="STAS" evidence="2">
    <location>
        <begin position="18"/>
        <end position="93"/>
    </location>
</feature>
<dbReference type="Proteomes" id="UP000829494">
    <property type="component" value="Chromosome"/>
</dbReference>
<proteinExistence type="predicted"/>
<dbReference type="InterPro" id="IPR002645">
    <property type="entry name" value="STAS_dom"/>
</dbReference>
<accession>A0ABY3YTR9</accession>
<evidence type="ECO:0000313" key="4">
    <source>
        <dbReference type="Proteomes" id="UP000829494"/>
    </source>
</evidence>
<dbReference type="InterPro" id="IPR058548">
    <property type="entry name" value="MlaB-like_STAS"/>
</dbReference>
<dbReference type="InterPro" id="IPR036513">
    <property type="entry name" value="STAS_dom_sf"/>
</dbReference>
<feature type="compositionally biased region" description="Pro residues" evidence="1">
    <location>
        <begin position="115"/>
        <end position="126"/>
    </location>
</feature>
<dbReference type="Gene3D" id="3.30.750.24">
    <property type="entry name" value="STAS domain"/>
    <property type="match status" value="1"/>
</dbReference>
<name>A0ABY3YTR9_STRRM</name>
<dbReference type="RefSeq" id="WP_003979347.1">
    <property type="nucleotide sequence ID" value="NZ_CP043497.1"/>
</dbReference>
<dbReference type="PROSITE" id="PS50801">
    <property type="entry name" value="STAS"/>
    <property type="match status" value="1"/>
</dbReference>
<dbReference type="Pfam" id="PF13466">
    <property type="entry name" value="STAS_2"/>
    <property type="match status" value="1"/>
</dbReference>
<dbReference type="SUPFAM" id="SSF52091">
    <property type="entry name" value="SpoIIaa-like"/>
    <property type="match status" value="1"/>
</dbReference>
<evidence type="ECO:0000256" key="1">
    <source>
        <dbReference type="SAM" id="MobiDB-lite"/>
    </source>
</evidence>
<organism evidence="3 4">
    <name type="scientific">Streptomyces rimosus subsp. rimosus</name>
    <dbReference type="NCBI Taxonomy" id="132474"/>
    <lineage>
        <taxon>Bacteria</taxon>
        <taxon>Bacillati</taxon>
        <taxon>Actinomycetota</taxon>
        <taxon>Actinomycetes</taxon>
        <taxon>Kitasatosporales</taxon>
        <taxon>Streptomycetaceae</taxon>
        <taxon>Streptomyces</taxon>
    </lineage>
</organism>